<dbReference type="Pfam" id="PF02534">
    <property type="entry name" value="T4SS-DNA_transf"/>
    <property type="match status" value="1"/>
</dbReference>
<keyword evidence="5" id="KW-1133">Transmembrane helix</keyword>
<name>A0A9D1NFP2_9FIRM</name>
<evidence type="ECO:0000256" key="1">
    <source>
        <dbReference type="ARBA" id="ARBA00004651"/>
    </source>
</evidence>
<sequence length="672" mass="77085">MIVVCFYIWGWYKGFWLNHSKSLMESSEKDKHFLAGLEQAHFESDKELKQNFKQIDFDRLSQTNIDGIPIKAEEIKKKLTITLSKPAHTLIIGTTGSGKTTTFINPTTQILAHSKNRPSMILSDPKGELYSLHCQELKRLGYDVKVIDLRNPYCSIRWNPLEKPFTMYQEMLHLEDKVVADEENGCYKYKDKVYYDHEELLSKIQVDKQEMYDEIYEDLHDIVSVLCPVINKSEPIWESGAKNFILAIVLAMLEDSENPELGMTKEKFNFYNIMKIATNTQNDCDDLMKYFQKRSPISKSVSLSKQVLDASDKTRGSYLSTIFDKLAMFSDKSICALTSSNEIDFGEIANKPTALFLQIPDEKETRHTLASMIILQAYKGLVTKANTFPDLSLPRSVYFLLDEFGNLPRIHKLEQMITVGRSRKIWFVLVVQSYAQLAKVYDEKSADIIKSNCNIQIFIGTTDLKTIEEFSKKCGNYSLVQRNVSFNTGKAEDVNSSASIKERPLIYPSELAQLNNANNMGNAIVSVFGFAPIKSKFTPSFRCSKYKLGNAKQDTKSGKPFMEEKVFYDMLERNKLFFKPKKNVSFDKPNYDETLDGVKMLMARLPIDVLADSDKSVIIEMLDKKQYDRAINILSKTAETKEFEKYNIKPKIETIIRKITTLINLENAKNES</sequence>
<dbReference type="Gene3D" id="3.40.50.300">
    <property type="entry name" value="P-loop containing nucleotide triphosphate hydrolases"/>
    <property type="match status" value="2"/>
</dbReference>
<reference evidence="7" key="1">
    <citation type="submission" date="2020-10" db="EMBL/GenBank/DDBJ databases">
        <authorList>
            <person name="Gilroy R."/>
        </authorList>
    </citation>
    <scope>NUCLEOTIDE SEQUENCE</scope>
    <source>
        <strain evidence="7">CHK186-9395</strain>
    </source>
</reference>
<dbReference type="SUPFAM" id="SSF52540">
    <property type="entry name" value="P-loop containing nucleoside triphosphate hydrolases"/>
    <property type="match status" value="1"/>
</dbReference>
<dbReference type="GO" id="GO:0005886">
    <property type="term" value="C:plasma membrane"/>
    <property type="evidence" value="ECO:0007669"/>
    <property type="project" value="UniProtKB-SubCell"/>
</dbReference>
<comment type="subcellular location">
    <subcellularLocation>
        <location evidence="1">Cell membrane</location>
        <topology evidence="1">Multi-pass membrane protein</topology>
    </subcellularLocation>
</comment>
<proteinExistence type="inferred from homology"/>
<gene>
    <name evidence="7" type="ORF">IAA62_04265</name>
</gene>
<dbReference type="AlphaFoldDB" id="A0A9D1NFP2"/>
<keyword evidence="6" id="KW-0472">Membrane</keyword>
<dbReference type="PANTHER" id="PTHR37937">
    <property type="entry name" value="CONJUGATIVE TRANSFER: DNA TRANSPORT"/>
    <property type="match status" value="1"/>
</dbReference>
<accession>A0A9D1NFP2</accession>
<dbReference type="Proteomes" id="UP000886861">
    <property type="component" value="Unassembled WGS sequence"/>
</dbReference>
<evidence type="ECO:0000256" key="6">
    <source>
        <dbReference type="ARBA" id="ARBA00023136"/>
    </source>
</evidence>
<evidence type="ECO:0000313" key="7">
    <source>
        <dbReference type="EMBL" id="HIV01747.1"/>
    </source>
</evidence>
<dbReference type="InterPro" id="IPR003688">
    <property type="entry name" value="TraG/VirD4"/>
</dbReference>
<dbReference type="InterPro" id="IPR051539">
    <property type="entry name" value="T4SS-coupling_protein"/>
</dbReference>
<reference evidence="7" key="2">
    <citation type="journal article" date="2021" name="PeerJ">
        <title>Extensive microbial diversity within the chicken gut microbiome revealed by metagenomics and culture.</title>
        <authorList>
            <person name="Gilroy R."/>
            <person name="Ravi A."/>
            <person name="Getino M."/>
            <person name="Pursley I."/>
            <person name="Horton D.L."/>
            <person name="Alikhan N.F."/>
            <person name="Baker D."/>
            <person name="Gharbi K."/>
            <person name="Hall N."/>
            <person name="Watson M."/>
            <person name="Adriaenssens E.M."/>
            <person name="Foster-Nyarko E."/>
            <person name="Jarju S."/>
            <person name="Secka A."/>
            <person name="Antonio M."/>
            <person name="Oren A."/>
            <person name="Chaudhuri R.R."/>
            <person name="La Ragione R."/>
            <person name="Hildebrand F."/>
            <person name="Pallen M.J."/>
        </authorList>
    </citation>
    <scope>NUCLEOTIDE SEQUENCE</scope>
    <source>
        <strain evidence="7">CHK186-9395</strain>
    </source>
</reference>
<evidence type="ECO:0000313" key="8">
    <source>
        <dbReference type="Proteomes" id="UP000886861"/>
    </source>
</evidence>
<evidence type="ECO:0000256" key="3">
    <source>
        <dbReference type="ARBA" id="ARBA00022475"/>
    </source>
</evidence>
<dbReference type="InterPro" id="IPR027417">
    <property type="entry name" value="P-loop_NTPase"/>
</dbReference>
<evidence type="ECO:0000256" key="2">
    <source>
        <dbReference type="ARBA" id="ARBA00008806"/>
    </source>
</evidence>
<dbReference type="PANTHER" id="PTHR37937:SF1">
    <property type="entry name" value="CONJUGATIVE TRANSFER: DNA TRANSPORT"/>
    <property type="match status" value="1"/>
</dbReference>
<keyword evidence="4" id="KW-0812">Transmembrane</keyword>
<comment type="similarity">
    <text evidence="2">Belongs to the VirD4/TraG family.</text>
</comment>
<protein>
    <submittedName>
        <fullName evidence="7">Type IV secretory system conjugative DNA transfer family protein</fullName>
    </submittedName>
</protein>
<dbReference type="CDD" id="cd01127">
    <property type="entry name" value="TrwB_TraG_TraD_VirD4"/>
    <property type="match status" value="1"/>
</dbReference>
<dbReference type="EMBL" id="DVOJ01000015">
    <property type="protein sequence ID" value="HIV01747.1"/>
    <property type="molecule type" value="Genomic_DNA"/>
</dbReference>
<keyword evidence="3" id="KW-1003">Cell membrane</keyword>
<comment type="caution">
    <text evidence="7">The sequence shown here is derived from an EMBL/GenBank/DDBJ whole genome shotgun (WGS) entry which is preliminary data.</text>
</comment>
<organism evidence="7 8">
    <name type="scientific">Candidatus Caccopulliclostridium gallistercoris</name>
    <dbReference type="NCBI Taxonomy" id="2840719"/>
    <lineage>
        <taxon>Bacteria</taxon>
        <taxon>Bacillati</taxon>
        <taxon>Bacillota</taxon>
        <taxon>Clostridia</taxon>
        <taxon>Candidatus Caccopulliclostridium</taxon>
    </lineage>
</organism>
<evidence type="ECO:0000256" key="5">
    <source>
        <dbReference type="ARBA" id="ARBA00022989"/>
    </source>
</evidence>
<evidence type="ECO:0000256" key="4">
    <source>
        <dbReference type="ARBA" id="ARBA00022692"/>
    </source>
</evidence>